<evidence type="ECO:0000313" key="2">
    <source>
        <dbReference type="EMBL" id="SMP67130.1"/>
    </source>
</evidence>
<evidence type="ECO:0000256" key="1">
    <source>
        <dbReference type="SAM" id="SignalP"/>
    </source>
</evidence>
<sequence>MCQITRKQLFFATALAASSVSAYAVEFSIEGKLTNFYDASGAPGASGENVAAVECNGSRVALKSVDPAKTVYSTPSSANVAKAAFFSTTAFPGFGNGSDVALKGGTCIIEGNSSGATFIADTFFGEPAENVLVGPVTSGPTEQFSIMGVPIIVLTDDTTHLQDPALALPAGDPNRDPNTGTPDPMRRIVASPPVNQFGYPVVLGTVPKDDLSAAEGYLADGKFYAFAIETTGGDPRKPKPTDPVQELPAPTVQRATLEFRSTTASRMEIRGGCVIGDSKTLDVSGAAPNRTQAIRIVVDSTAIPAGSTAPVTRWFMPNNVATNQSDLGNLDKVPETAATNATCTEDAATPGSGSYRFRVDNYTYGGNTGRAVPVNVKIGIRGKAYSVPSVMERIKFP</sequence>
<accession>A0ABY1QCZ9</accession>
<protein>
    <submittedName>
        <fullName evidence="2">Uncharacterized protein</fullName>
    </submittedName>
</protein>
<feature type="chain" id="PRO_5046720844" evidence="1">
    <location>
        <begin position="25"/>
        <end position="397"/>
    </location>
</feature>
<reference evidence="2 3" key="1">
    <citation type="submission" date="2017-05" db="EMBL/GenBank/DDBJ databases">
        <authorList>
            <person name="Varghese N."/>
            <person name="Submissions S."/>
        </authorList>
    </citation>
    <scope>NUCLEOTIDE SEQUENCE [LARGE SCALE GENOMIC DNA]</scope>
    <source>
        <strain evidence="2 3">DSM 26001</strain>
    </source>
</reference>
<keyword evidence="3" id="KW-1185">Reference proteome</keyword>
<proteinExistence type="predicted"/>
<feature type="signal peptide" evidence="1">
    <location>
        <begin position="1"/>
        <end position="24"/>
    </location>
</feature>
<name>A0ABY1QCZ9_9BURK</name>
<gene>
    <name evidence="2" type="ORF">SAMN06295970_112110</name>
</gene>
<organism evidence="2 3">
    <name type="scientific">Noviherbaspirillum suwonense</name>
    <dbReference type="NCBI Taxonomy" id="1224511"/>
    <lineage>
        <taxon>Bacteria</taxon>
        <taxon>Pseudomonadati</taxon>
        <taxon>Pseudomonadota</taxon>
        <taxon>Betaproteobacteria</taxon>
        <taxon>Burkholderiales</taxon>
        <taxon>Oxalobacteraceae</taxon>
        <taxon>Noviherbaspirillum</taxon>
    </lineage>
</organism>
<comment type="caution">
    <text evidence="2">The sequence shown here is derived from an EMBL/GenBank/DDBJ whole genome shotgun (WGS) entry which is preliminary data.</text>
</comment>
<dbReference type="Proteomes" id="UP001158049">
    <property type="component" value="Unassembled WGS sequence"/>
</dbReference>
<dbReference type="RefSeq" id="WP_283443307.1">
    <property type="nucleotide sequence ID" value="NZ_FXUL01000012.1"/>
</dbReference>
<keyword evidence="1" id="KW-0732">Signal</keyword>
<evidence type="ECO:0000313" key="3">
    <source>
        <dbReference type="Proteomes" id="UP001158049"/>
    </source>
</evidence>
<dbReference type="EMBL" id="FXUL01000012">
    <property type="protein sequence ID" value="SMP67130.1"/>
    <property type="molecule type" value="Genomic_DNA"/>
</dbReference>